<dbReference type="InterPro" id="IPR025943">
    <property type="entry name" value="Sigma_54_int_dom_ATP-bd_2"/>
</dbReference>
<accession>A0ABY9WVL5</accession>
<organism evidence="9 10">
    <name type="scientific">Archangium minus</name>
    <dbReference type="NCBI Taxonomy" id="83450"/>
    <lineage>
        <taxon>Bacteria</taxon>
        <taxon>Pseudomonadati</taxon>
        <taxon>Myxococcota</taxon>
        <taxon>Myxococcia</taxon>
        <taxon>Myxococcales</taxon>
        <taxon>Cystobacterineae</taxon>
        <taxon>Archangiaceae</taxon>
        <taxon>Archangium</taxon>
    </lineage>
</organism>
<evidence type="ECO:0000256" key="5">
    <source>
        <dbReference type="ARBA" id="ARBA00023159"/>
    </source>
</evidence>
<evidence type="ECO:0000313" key="10">
    <source>
        <dbReference type="Proteomes" id="UP001611383"/>
    </source>
</evidence>
<name>A0ABY9WVL5_9BACT</name>
<dbReference type="InterPro" id="IPR058031">
    <property type="entry name" value="AAA_lid_NorR"/>
</dbReference>
<dbReference type="Pfam" id="PF01590">
    <property type="entry name" value="GAF"/>
    <property type="match status" value="1"/>
</dbReference>
<dbReference type="Pfam" id="PF00158">
    <property type="entry name" value="Sigma54_activat"/>
    <property type="match status" value="1"/>
</dbReference>
<dbReference type="InterPro" id="IPR025662">
    <property type="entry name" value="Sigma_54_int_dom_ATP-bd_1"/>
</dbReference>
<dbReference type="PROSITE" id="PS50045">
    <property type="entry name" value="SIGMA54_INTERACT_4"/>
    <property type="match status" value="1"/>
</dbReference>
<evidence type="ECO:0000313" key="9">
    <source>
        <dbReference type="EMBL" id="WNG47235.1"/>
    </source>
</evidence>
<evidence type="ECO:0000259" key="8">
    <source>
        <dbReference type="PROSITE" id="PS50045"/>
    </source>
</evidence>
<dbReference type="Gene3D" id="1.10.8.60">
    <property type="match status" value="1"/>
</dbReference>
<gene>
    <name evidence="9" type="ORF">F0U60_26245</name>
</gene>
<feature type="region of interest" description="Disordered" evidence="7">
    <location>
        <begin position="496"/>
        <end position="516"/>
    </location>
</feature>
<feature type="domain" description="Sigma-54 factor interaction" evidence="8">
    <location>
        <begin position="250"/>
        <end position="479"/>
    </location>
</feature>
<proteinExistence type="predicted"/>
<dbReference type="PANTHER" id="PTHR32071">
    <property type="entry name" value="TRANSCRIPTIONAL REGULATORY PROTEIN"/>
    <property type="match status" value="1"/>
</dbReference>
<dbReference type="SMART" id="SM00065">
    <property type="entry name" value="GAF"/>
    <property type="match status" value="1"/>
</dbReference>
<dbReference type="Gene3D" id="3.40.50.300">
    <property type="entry name" value="P-loop containing nucleotide triphosphate hydrolases"/>
    <property type="match status" value="1"/>
</dbReference>
<sequence>MDNMTRFEFLVNESQSRASWADEATKGRCAGQRNSVAPAAWPPYSGPLMITGDFQTLTGRLEELTRLAGTPGRLEELLTRALDALGSTIPHDLVALLELEAGVLQVRVARGPLADKRVLSHRLPLERHPTLRSVLETRRARVLEEHHHSGDEGDPYDGVLELPHGHSCMVIPVFAGERNLGVITFDSRTCGLYPPELVSMVTVYGQVIGLAMVTAELAGALDRHRRRLQEHNRLLEDEARGGEDAGESLARSHHPEMRRVVDAARQVAVTDAPVLLSGETGTGKEVLARALHGWSNRRDMPFVKVNCAALPAGLVESELFGHVKGAFSGAVRDRPGRFQLADGGTLLLDEVGDMPLEIQARLLRVLQEGTLQPVGSDHTMRVDVRVIAATHVDLEKAVEEGTFREDLYYRLSVFPLRLPPLRERREDLPQLAAHILEGIQRRTGRGPWHLSEESLRRMKAYEWPGNIRELVNVLERARILARGSELDVELPRVRNRPRAGAATEGSVEPPAGDKLPSLVENERAYLERLLAHTEGRVYGAGGAAELAGVPPTTLQSRLARLGLKRKAR</sequence>
<keyword evidence="6" id="KW-0804">Transcription</keyword>
<feature type="compositionally biased region" description="Basic and acidic residues" evidence="7">
    <location>
        <begin position="233"/>
        <end position="243"/>
    </location>
</feature>
<dbReference type="SUPFAM" id="SSF55781">
    <property type="entry name" value="GAF domain-like"/>
    <property type="match status" value="1"/>
</dbReference>
<dbReference type="InterPro" id="IPR025944">
    <property type="entry name" value="Sigma_54_int_dom_CS"/>
</dbReference>
<feature type="region of interest" description="Disordered" evidence="7">
    <location>
        <begin position="233"/>
        <end position="256"/>
    </location>
</feature>
<dbReference type="SUPFAM" id="SSF52540">
    <property type="entry name" value="P-loop containing nucleoside triphosphate hydrolases"/>
    <property type="match status" value="1"/>
</dbReference>
<dbReference type="EMBL" id="CP043494">
    <property type="protein sequence ID" value="WNG47235.1"/>
    <property type="molecule type" value="Genomic_DNA"/>
</dbReference>
<keyword evidence="5" id="KW-0010">Activator</keyword>
<dbReference type="CDD" id="cd00009">
    <property type="entry name" value="AAA"/>
    <property type="match status" value="1"/>
</dbReference>
<dbReference type="InterPro" id="IPR003593">
    <property type="entry name" value="AAA+_ATPase"/>
</dbReference>
<evidence type="ECO:0000256" key="2">
    <source>
        <dbReference type="ARBA" id="ARBA00022840"/>
    </source>
</evidence>
<dbReference type="Proteomes" id="UP001611383">
    <property type="component" value="Chromosome"/>
</dbReference>
<keyword evidence="1" id="KW-0547">Nucleotide-binding</keyword>
<keyword evidence="2" id="KW-0067">ATP-binding</keyword>
<evidence type="ECO:0000256" key="6">
    <source>
        <dbReference type="ARBA" id="ARBA00023163"/>
    </source>
</evidence>
<keyword evidence="10" id="KW-1185">Reference proteome</keyword>
<dbReference type="Gene3D" id="3.30.450.40">
    <property type="match status" value="1"/>
</dbReference>
<keyword evidence="4" id="KW-0238">DNA-binding</keyword>
<reference evidence="9 10" key="1">
    <citation type="submission" date="2019-08" db="EMBL/GenBank/DDBJ databases">
        <title>Archangium and Cystobacter genomes.</title>
        <authorList>
            <person name="Chen I.-C.K."/>
            <person name="Wielgoss S."/>
        </authorList>
    </citation>
    <scope>NUCLEOTIDE SEQUENCE [LARGE SCALE GENOMIC DNA]</scope>
    <source>
        <strain evidence="9 10">Cbm 6</strain>
    </source>
</reference>
<evidence type="ECO:0000256" key="1">
    <source>
        <dbReference type="ARBA" id="ARBA00022741"/>
    </source>
</evidence>
<dbReference type="Pfam" id="PF25601">
    <property type="entry name" value="AAA_lid_14"/>
    <property type="match status" value="1"/>
</dbReference>
<dbReference type="InterPro" id="IPR003018">
    <property type="entry name" value="GAF"/>
</dbReference>
<evidence type="ECO:0000256" key="7">
    <source>
        <dbReference type="SAM" id="MobiDB-lite"/>
    </source>
</evidence>
<dbReference type="SMART" id="SM00382">
    <property type="entry name" value="AAA"/>
    <property type="match status" value="1"/>
</dbReference>
<evidence type="ECO:0000256" key="4">
    <source>
        <dbReference type="ARBA" id="ARBA00023125"/>
    </source>
</evidence>
<dbReference type="PROSITE" id="PS00676">
    <property type="entry name" value="SIGMA54_INTERACT_2"/>
    <property type="match status" value="1"/>
</dbReference>
<evidence type="ECO:0000256" key="3">
    <source>
        <dbReference type="ARBA" id="ARBA00023015"/>
    </source>
</evidence>
<dbReference type="InterPro" id="IPR029016">
    <property type="entry name" value="GAF-like_dom_sf"/>
</dbReference>
<dbReference type="PANTHER" id="PTHR32071:SF117">
    <property type="entry name" value="PTS-DEPENDENT DIHYDROXYACETONE KINASE OPERON REGULATORY PROTEIN-RELATED"/>
    <property type="match status" value="1"/>
</dbReference>
<keyword evidence="3" id="KW-0805">Transcription regulation</keyword>
<dbReference type="PROSITE" id="PS00675">
    <property type="entry name" value="SIGMA54_INTERACT_1"/>
    <property type="match status" value="1"/>
</dbReference>
<dbReference type="InterPro" id="IPR002078">
    <property type="entry name" value="Sigma_54_int"/>
</dbReference>
<dbReference type="PROSITE" id="PS00688">
    <property type="entry name" value="SIGMA54_INTERACT_3"/>
    <property type="match status" value="1"/>
</dbReference>
<protein>
    <submittedName>
        <fullName evidence="9">AAA domain-containing protein</fullName>
    </submittedName>
</protein>
<dbReference type="InterPro" id="IPR027417">
    <property type="entry name" value="P-loop_NTPase"/>
</dbReference>